<accession>A0ABQ2JCP6</accession>
<proteinExistence type="predicted"/>
<evidence type="ECO:0000313" key="2">
    <source>
        <dbReference type="Proteomes" id="UP000600080"/>
    </source>
</evidence>
<dbReference type="EMBL" id="BMND01000009">
    <property type="protein sequence ID" value="GGN44906.1"/>
    <property type="molecule type" value="Genomic_DNA"/>
</dbReference>
<dbReference type="Proteomes" id="UP000600080">
    <property type="component" value="Unassembled WGS sequence"/>
</dbReference>
<keyword evidence="2" id="KW-1185">Reference proteome</keyword>
<comment type="caution">
    <text evidence="1">The sequence shown here is derived from an EMBL/GenBank/DDBJ whole genome shotgun (WGS) entry which is preliminary data.</text>
</comment>
<reference evidence="2" key="1">
    <citation type="journal article" date="2019" name="Int. J. Syst. Evol. Microbiol.">
        <title>The Global Catalogue of Microorganisms (GCM) 10K type strain sequencing project: providing services to taxonomists for standard genome sequencing and annotation.</title>
        <authorList>
            <consortium name="The Broad Institute Genomics Platform"/>
            <consortium name="The Broad Institute Genome Sequencing Center for Infectious Disease"/>
            <person name="Wu L."/>
            <person name="Ma J."/>
        </authorList>
    </citation>
    <scope>NUCLEOTIDE SEQUENCE [LARGE SCALE GENOMIC DNA]</scope>
    <source>
        <strain evidence="2">CGMCC 4.7323</strain>
    </source>
</reference>
<name>A0ABQ2JCP6_9ACTN</name>
<gene>
    <name evidence="1" type="ORF">GCM10012285_28020</name>
</gene>
<sequence length="63" mass="6995">MGRPEVGDEVEYAAGCRAVVTDIRSGTYFLRGAGSREWSVPDPEALTVTRTRAERLSEHSDPW</sequence>
<protein>
    <submittedName>
        <fullName evidence="1">Uncharacterized protein</fullName>
    </submittedName>
</protein>
<organism evidence="1 2">
    <name type="scientific">Streptomyces kronopolitis</name>
    <dbReference type="NCBI Taxonomy" id="1612435"/>
    <lineage>
        <taxon>Bacteria</taxon>
        <taxon>Bacillati</taxon>
        <taxon>Actinomycetota</taxon>
        <taxon>Actinomycetes</taxon>
        <taxon>Kitasatosporales</taxon>
        <taxon>Streptomycetaceae</taxon>
        <taxon>Streptomyces</taxon>
    </lineage>
</organism>
<evidence type="ECO:0000313" key="1">
    <source>
        <dbReference type="EMBL" id="GGN44906.1"/>
    </source>
</evidence>